<feature type="domain" description="DNA polymerase Y-family little finger" evidence="1">
    <location>
        <begin position="12"/>
        <end position="62"/>
    </location>
</feature>
<comment type="caution">
    <text evidence="2">The sequence shown here is derived from an EMBL/GenBank/DDBJ whole genome shotgun (WGS) entry which is preliminary data.</text>
</comment>
<keyword evidence="3" id="KW-1185">Reference proteome</keyword>
<sequence length="63" mass="6484">TLKPADGPTVVLRCSMAEATASWATWAAPARKLLADNPLPPLVGLGVTLSALVPADQVQTALF</sequence>
<dbReference type="Pfam" id="PF11799">
    <property type="entry name" value="IMS_C"/>
    <property type="match status" value="1"/>
</dbReference>
<name>A0ABX9Q4A4_9BACT</name>
<dbReference type="Proteomes" id="UP000278907">
    <property type="component" value="Unassembled WGS sequence"/>
</dbReference>
<evidence type="ECO:0000313" key="3">
    <source>
        <dbReference type="Proteomes" id="UP000278907"/>
    </source>
</evidence>
<dbReference type="EMBL" id="RAWI01001218">
    <property type="protein sequence ID" value="RKH78313.1"/>
    <property type="molecule type" value="Genomic_DNA"/>
</dbReference>
<gene>
    <name evidence="2" type="ORF">D7Y13_43835</name>
</gene>
<dbReference type="RefSeq" id="WP_208734705.1">
    <property type="nucleotide sequence ID" value="NZ_RAWI01001218.1"/>
</dbReference>
<organism evidence="2 3">
    <name type="scientific">Corallococcus praedator</name>
    <dbReference type="NCBI Taxonomy" id="2316724"/>
    <lineage>
        <taxon>Bacteria</taxon>
        <taxon>Pseudomonadati</taxon>
        <taxon>Myxococcota</taxon>
        <taxon>Myxococcia</taxon>
        <taxon>Myxococcales</taxon>
        <taxon>Cystobacterineae</taxon>
        <taxon>Myxococcaceae</taxon>
        <taxon>Corallococcus</taxon>
    </lineage>
</organism>
<accession>A0ABX9Q4A4</accession>
<dbReference type="InterPro" id="IPR017961">
    <property type="entry name" value="DNA_pol_Y-fam_little_finger"/>
</dbReference>
<evidence type="ECO:0000313" key="2">
    <source>
        <dbReference type="EMBL" id="RKH78313.1"/>
    </source>
</evidence>
<reference evidence="2 3" key="1">
    <citation type="submission" date="2018-09" db="EMBL/GenBank/DDBJ databases">
        <authorList>
            <person name="Livingstone P.G."/>
            <person name="Whitworth D.E."/>
        </authorList>
    </citation>
    <scope>NUCLEOTIDE SEQUENCE [LARGE SCALE GENOMIC DNA]</scope>
    <source>
        <strain evidence="2 3">CA031B</strain>
    </source>
</reference>
<proteinExistence type="predicted"/>
<feature type="non-terminal residue" evidence="2">
    <location>
        <position position="1"/>
    </location>
</feature>
<protein>
    <recommendedName>
        <fullName evidence="1">DNA polymerase Y-family little finger domain-containing protein</fullName>
    </recommendedName>
</protein>
<evidence type="ECO:0000259" key="1">
    <source>
        <dbReference type="Pfam" id="PF11799"/>
    </source>
</evidence>